<reference evidence="1 2" key="1">
    <citation type="submission" date="2016-10" db="EMBL/GenBank/DDBJ databases">
        <authorList>
            <person name="de Groot N.N."/>
        </authorList>
    </citation>
    <scope>NUCLEOTIDE SEQUENCE [LARGE SCALE GENOMIC DNA]</scope>
    <source>
        <strain evidence="1 2">DSM 27375</strain>
    </source>
</reference>
<gene>
    <name evidence="1" type="ORF">SAMN04488117_11057</name>
</gene>
<evidence type="ECO:0000313" key="2">
    <source>
        <dbReference type="Proteomes" id="UP000182284"/>
    </source>
</evidence>
<protein>
    <submittedName>
        <fullName evidence="1">Uncharacterized protein</fullName>
    </submittedName>
</protein>
<accession>A0A1G7QSG3</accession>
<dbReference type="AlphaFoldDB" id="A0A1G7QSG3"/>
<dbReference type="Proteomes" id="UP000182284">
    <property type="component" value="Unassembled WGS sequence"/>
</dbReference>
<organism evidence="1 2">
    <name type="scientific">Celeribacter baekdonensis</name>
    <dbReference type="NCBI Taxonomy" id="875171"/>
    <lineage>
        <taxon>Bacteria</taxon>
        <taxon>Pseudomonadati</taxon>
        <taxon>Pseudomonadota</taxon>
        <taxon>Alphaproteobacteria</taxon>
        <taxon>Rhodobacterales</taxon>
        <taxon>Roseobacteraceae</taxon>
        <taxon>Celeribacter</taxon>
    </lineage>
</organism>
<evidence type="ECO:0000313" key="1">
    <source>
        <dbReference type="EMBL" id="SDG01452.1"/>
    </source>
</evidence>
<sequence length="42" mass="4834">MQRLGIQSFVWTRGQAPAVLEFVLKKSSEAERRRTTNARVSQ</sequence>
<name>A0A1G7QSG3_9RHOB</name>
<proteinExistence type="predicted"/>
<dbReference type="EMBL" id="FNBL01000010">
    <property type="protein sequence ID" value="SDG01452.1"/>
    <property type="molecule type" value="Genomic_DNA"/>
</dbReference>